<dbReference type="InterPro" id="IPR029526">
    <property type="entry name" value="PGBD"/>
</dbReference>
<sequence length="45" mass="5118">MLLKATYQLFVDNLFSSSDLFRSLRKYGHGATGTARPNYGIHKEL</sequence>
<dbReference type="EMBL" id="JH658593">
    <property type="protein sequence ID" value="EXK77540.1"/>
    <property type="molecule type" value="Genomic_DNA"/>
</dbReference>
<keyword evidence="3" id="KW-1185">Reference proteome</keyword>
<name>X0B5W3_FUSOX</name>
<evidence type="ECO:0000259" key="1">
    <source>
        <dbReference type="Pfam" id="PF13843"/>
    </source>
</evidence>
<proteinExistence type="predicted"/>
<evidence type="ECO:0000313" key="2">
    <source>
        <dbReference type="EMBL" id="EXK77540.1"/>
    </source>
</evidence>
<reference evidence="2 3" key="1">
    <citation type="submission" date="2011-11" db="EMBL/GenBank/DDBJ databases">
        <title>The Genome Sequence of Fusarium oxysporum PHW815.</title>
        <authorList>
            <consortium name="The Broad Institute Genome Sequencing Platform"/>
            <person name="Ma L.-J."/>
            <person name="Gale L.R."/>
            <person name="Schwartz D.C."/>
            <person name="Zhou S."/>
            <person name="Corby-Kistler H."/>
            <person name="Young S.K."/>
            <person name="Zeng Q."/>
            <person name="Gargeya S."/>
            <person name="Fitzgerald M."/>
            <person name="Haas B."/>
            <person name="Abouelleil A."/>
            <person name="Alvarado L."/>
            <person name="Arachchi H.M."/>
            <person name="Berlin A."/>
            <person name="Brown A."/>
            <person name="Chapman S.B."/>
            <person name="Chen Z."/>
            <person name="Dunbar C."/>
            <person name="Freedman E."/>
            <person name="Gearin G."/>
            <person name="Goldberg J."/>
            <person name="Griggs A."/>
            <person name="Gujja S."/>
            <person name="Heiman D."/>
            <person name="Howarth C."/>
            <person name="Larson L."/>
            <person name="Lui A."/>
            <person name="MacDonald P.J.P."/>
            <person name="Montmayeur A."/>
            <person name="Murphy C."/>
            <person name="Neiman D."/>
            <person name="Pearson M."/>
            <person name="Priest M."/>
            <person name="Roberts A."/>
            <person name="Saif S."/>
            <person name="Shea T."/>
            <person name="Shenoy N."/>
            <person name="Sisk P."/>
            <person name="Stolte C."/>
            <person name="Sykes S."/>
            <person name="Wortman J."/>
            <person name="Nusbaum C."/>
            <person name="Birren B."/>
        </authorList>
    </citation>
    <scope>NUCLEOTIDE SEQUENCE [LARGE SCALE GENOMIC DNA]</scope>
    <source>
        <strain evidence="2 3">54005</strain>
    </source>
</reference>
<feature type="domain" description="PiggyBac transposable element-derived protein" evidence="1">
    <location>
        <begin position="3"/>
        <end position="39"/>
    </location>
</feature>
<dbReference type="Pfam" id="PF13843">
    <property type="entry name" value="DDE_Tnp_1_7"/>
    <property type="match status" value="1"/>
</dbReference>
<dbReference type="AlphaFoldDB" id="X0B5W3"/>
<dbReference type="Proteomes" id="UP000030663">
    <property type="component" value="Unassembled WGS sequence"/>
</dbReference>
<protein>
    <recommendedName>
        <fullName evidence="1">PiggyBac transposable element-derived protein domain-containing protein</fullName>
    </recommendedName>
</protein>
<organism evidence="2 3">
    <name type="scientific">Fusarium oxysporum f. sp. raphani 54005</name>
    <dbReference type="NCBI Taxonomy" id="1089458"/>
    <lineage>
        <taxon>Eukaryota</taxon>
        <taxon>Fungi</taxon>
        <taxon>Dikarya</taxon>
        <taxon>Ascomycota</taxon>
        <taxon>Pezizomycotina</taxon>
        <taxon>Sordariomycetes</taxon>
        <taxon>Hypocreomycetidae</taxon>
        <taxon>Hypocreales</taxon>
        <taxon>Nectriaceae</taxon>
        <taxon>Fusarium</taxon>
        <taxon>Fusarium oxysporum species complex</taxon>
    </lineage>
</organism>
<dbReference type="HOGENOM" id="CLU_3207708_0_0_1"/>
<gene>
    <name evidence="2" type="ORF">FOQG_17745</name>
</gene>
<accession>X0B5W3</accession>
<evidence type="ECO:0000313" key="3">
    <source>
        <dbReference type="Proteomes" id="UP000030663"/>
    </source>
</evidence>